<reference evidence="2 3" key="1">
    <citation type="journal article" date="2019" name="Emerg. Microbes Infect.">
        <title>Comprehensive subspecies identification of 175 nontuberculous mycobacteria species based on 7547 genomic profiles.</title>
        <authorList>
            <person name="Matsumoto Y."/>
            <person name="Kinjo T."/>
            <person name="Motooka D."/>
            <person name="Nabeya D."/>
            <person name="Jung N."/>
            <person name="Uechi K."/>
            <person name="Horii T."/>
            <person name="Iida T."/>
            <person name="Fujita J."/>
            <person name="Nakamura S."/>
        </authorList>
    </citation>
    <scope>NUCLEOTIDE SEQUENCE [LARGE SCALE GENOMIC DNA]</scope>
    <source>
        <strain evidence="2 3">JCM 6377</strain>
    </source>
</reference>
<dbReference type="AlphaFoldDB" id="A0A7I9WC70"/>
<dbReference type="RefSeq" id="WP_163701652.1">
    <property type="nucleotide sequence ID" value="NZ_BLKS01000004.1"/>
</dbReference>
<dbReference type="NCBIfam" id="NF033942">
    <property type="entry name" value="GjpA"/>
    <property type="match status" value="1"/>
</dbReference>
<organism evidence="2 3">
    <name type="scientific">Mycolicibacterium agri</name>
    <name type="common">Mycobacterium agri</name>
    <dbReference type="NCBI Taxonomy" id="36811"/>
    <lineage>
        <taxon>Bacteria</taxon>
        <taxon>Bacillati</taxon>
        <taxon>Actinomycetota</taxon>
        <taxon>Actinomycetes</taxon>
        <taxon>Mycobacteriales</taxon>
        <taxon>Mycobacteriaceae</taxon>
        <taxon>Mycolicibacterium</taxon>
    </lineage>
</organism>
<comment type="caution">
    <text evidence="2">The sequence shown here is derived from an EMBL/GenBank/DDBJ whole genome shotgun (WGS) entry which is preliminary data.</text>
</comment>
<dbReference type="InterPro" id="IPR049934">
    <property type="entry name" value="GjpA-like"/>
</dbReference>
<accession>A0A7I9WC70</accession>
<proteinExistence type="predicted"/>
<evidence type="ECO:0000313" key="3">
    <source>
        <dbReference type="Proteomes" id="UP000465302"/>
    </source>
</evidence>
<feature type="region of interest" description="Disordered" evidence="1">
    <location>
        <begin position="392"/>
        <end position="457"/>
    </location>
</feature>
<evidence type="ECO:0000313" key="2">
    <source>
        <dbReference type="EMBL" id="GFG55325.1"/>
    </source>
</evidence>
<protein>
    <recommendedName>
        <fullName evidence="4">PE-PGRS family protein</fullName>
    </recommendedName>
</protein>
<evidence type="ECO:0008006" key="4">
    <source>
        <dbReference type="Google" id="ProtNLM"/>
    </source>
</evidence>
<evidence type="ECO:0000256" key="1">
    <source>
        <dbReference type="SAM" id="MobiDB-lite"/>
    </source>
</evidence>
<dbReference type="Proteomes" id="UP000465302">
    <property type="component" value="Unassembled WGS sequence"/>
</dbReference>
<feature type="compositionally biased region" description="Basic and acidic residues" evidence="1">
    <location>
        <begin position="437"/>
        <end position="446"/>
    </location>
</feature>
<sequence length="457" mass="46838">MHHALRPYVTTGIALVGAGAIAVTPVAPSLPDLKTPDPAIQLTAAVDPIAEWQQVLDDAEANLTARIDEWRSAPFPVVQQFIANQIGYVGELPDVEAIAEQVVANLQAAAEAPFVEDQDTLDPLHLIVYNILVTGIPGMLPPLLPAELVPIVAFSTSSLSGVLLGLVGPVIGPALALVANTQVMMESVTGETPSMETALNALVNTPANMADAFLNGGQVLDLTPVISLVGSDLLPEGTTVGVKFGGLLSPGGSIFNALDLNIPLDDILGVPADLAVPGQGPGAIGSLIDLSKVVAKAIGWEAPEPAVESRSAITGTTQQLVTLDVEPKRDVPEKNTTASDPAPLMALPDEGTGGAGAAGEASKQISPKPNLGKLVSSVARTDRPLLNVLKHNPLARDGAQTNNATAVGSDDGGSVKHRPGIGKTPVRDLVKRITGGDNRHDDKDDSGGDGGTSADTK</sequence>
<gene>
    <name evidence="2" type="ORF">MAGR_67660</name>
</gene>
<feature type="region of interest" description="Disordered" evidence="1">
    <location>
        <begin position="327"/>
        <end position="370"/>
    </location>
</feature>
<dbReference type="EMBL" id="BLKS01000004">
    <property type="protein sequence ID" value="GFG55325.1"/>
    <property type="molecule type" value="Genomic_DNA"/>
</dbReference>
<name>A0A7I9WC70_MYCAG</name>